<keyword evidence="5" id="KW-0406">Ion transport</keyword>
<evidence type="ECO:0000313" key="10">
    <source>
        <dbReference type="EMBL" id="NRF69143.1"/>
    </source>
</evidence>
<dbReference type="InterPro" id="IPR027469">
    <property type="entry name" value="Cation_efflux_TMD_sf"/>
</dbReference>
<evidence type="ECO:0000256" key="5">
    <source>
        <dbReference type="ARBA" id="ARBA00023065"/>
    </source>
</evidence>
<evidence type="ECO:0000313" key="11">
    <source>
        <dbReference type="Proteomes" id="UP000737171"/>
    </source>
</evidence>
<keyword evidence="3 8" id="KW-0812">Transmembrane</keyword>
<evidence type="ECO:0000256" key="4">
    <source>
        <dbReference type="ARBA" id="ARBA00022989"/>
    </source>
</evidence>
<feature type="region of interest" description="Disordered" evidence="7">
    <location>
        <begin position="173"/>
        <end position="199"/>
    </location>
</feature>
<dbReference type="PANTHER" id="PTHR45755">
    <property type="match status" value="1"/>
</dbReference>
<dbReference type="Proteomes" id="UP000737171">
    <property type="component" value="Unassembled WGS sequence"/>
</dbReference>
<feature type="transmembrane region" description="Helical" evidence="8">
    <location>
        <begin position="111"/>
        <end position="130"/>
    </location>
</feature>
<dbReference type="Gene3D" id="1.20.1510.10">
    <property type="entry name" value="Cation efflux protein transmembrane domain"/>
    <property type="match status" value="1"/>
</dbReference>
<comment type="subcellular location">
    <subcellularLocation>
        <location evidence="1">Membrane</location>
        <topology evidence="1">Multi-pass membrane protein</topology>
    </subcellularLocation>
</comment>
<comment type="caution">
    <text evidence="10">The sequence shown here is derived from an EMBL/GenBank/DDBJ whole genome shotgun (WGS) entry which is preliminary data.</text>
</comment>
<accession>A0ABX2EKL4</accession>
<dbReference type="PANTHER" id="PTHR45755:SF4">
    <property type="entry name" value="ZINC TRANSPORTER 7"/>
    <property type="match status" value="1"/>
</dbReference>
<evidence type="ECO:0000259" key="9">
    <source>
        <dbReference type="Pfam" id="PF01545"/>
    </source>
</evidence>
<dbReference type="NCBIfam" id="TIGR01297">
    <property type="entry name" value="CDF"/>
    <property type="match status" value="1"/>
</dbReference>
<keyword evidence="4 8" id="KW-1133">Transmembrane helix</keyword>
<feature type="transmembrane region" description="Helical" evidence="8">
    <location>
        <begin position="240"/>
        <end position="257"/>
    </location>
</feature>
<dbReference type="InterPro" id="IPR045316">
    <property type="entry name" value="Msc2-like"/>
</dbReference>
<reference evidence="10 11" key="1">
    <citation type="submission" date="2020-05" db="EMBL/GenBank/DDBJ databases">
        <title>Aquincola sp. isolate from soil.</title>
        <authorList>
            <person name="Han J."/>
            <person name="Kim D.-U."/>
        </authorList>
    </citation>
    <scope>NUCLEOTIDE SEQUENCE [LARGE SCALE GENOMIC DNA]</scope>
    <source>
        <strain evidence="10 11">S2</strain>
    </source>
</reference>
<gene>
    <name evidence="10" type="primary">dmeF</name>
    <name evidence="10" type="ORF">HLB44_19285</name>
</gene>
<evidence type="ECO:0000256" key="2">
    <source>
        <dbReference type="ARBA" id="ARBA00022448"/>
    </source>
</evidence>
<name>A0ABX2EKL4_9BURK</name>
<feature type="domain" description="Cation efflux protein transmembrane" evidence="9">
    <location>
        <begin position="47"/>
        <end position="265"/>
    </location>
</feature>
<evidence type="ECO:0000256" key="3">
    <source>
        <dbReference type="ARBA" id="ARBA00022692"/>
    </source>
</evidence>
<evidence type="ECO:0000256" key="6">
    <source>
        <dbReference type="ARBA" id="ARBA00023136"/>
    </source>
</evidence>
<feature type="transmembrane region" description="Helical" evidence="8">
    <location>
        <begin position="142"/>
        <end position="166"/>
    </location>
</feature>
<sequence>MAPHPRAQTSSHTSTHQHDLRPFRHSHAFGDDEAGQQARGRALAGVALLTVVTMVVELAAGWWSGSLALLADGWHMGTHAAALGGAWFALHWARRVRDDERYAFGGWKIEVLAGYTSALLLAAVALGLAVDAVRTLIQPRPVAYAEAMAVAVLGLVVNLASVWLLARGQGRGGHHHDHAHAHVHAHHNHQGHGHAHGHQHHDSNFRAAYLHVLADALTSVLAIAALAGGLWFGWGWLDPAVALVAAVVIGQWSFGLLRDSATALVDSSAKPMLRDAVRTAIEADGDAKLADLHVWQVGPQAWSVVASVVADDPKPALAYRERLQGIGGLRHITVEVHRCPGQSC</sequence>
<dbReference type="SUPFAM" id="SSF161111">
    <property type="entry name" value="Cation efflux protein transmembrane domain-like"/>
    <property type="match status" value="1"/>
</dbReference>
<feature type="transmembrane region" description="Helical" evidence="8">
    <location>
        <begin position="208"/>
        <end position="234"/>
    </location>
</feature>
<dbReference type="Pfam" id="PF01545">
    <property type="entry name" value="Cation_efflux"/>
    <property type="match status" value="1"/>
</dbReference>
<keyword evidence="2" id="KW-0813">Transport</keyword>
<keyword evidence="11" id="KW-1185">Reference proteome</keyword>
<evidence type="ECO:0000256" key="7">
    <source>
        <dbReference type="SAM" id="MobiDB-lite"/>
    </source>
</evidence>
<organism evidence="10 11">
    <name type="scientific">Pseudaquabacterium terrae</name>
    <dbReference type="NCBI Taxonomy" id="2732868"/>
    <lineage>
        <taxon>Bacteria</taxon>
        <taxon>Pseudomonadati</taxon>
        <taxon>Pseudomonadota</taxon>
        <taxon>Betaproteobacteria</taxon>
        <taxon>Burkholderiales</taxon>
        <taxon>Sphaerotilaceae</taxon>
        <taxon>Pseudaquabacterium</taxon>
    </lineage>
</organism>
<dbReference type="NCBIfam" id="NF033827">
    <property type="entry name" value="CDF_efflux_DmeF"/>
    <property type="match status" value="1"/>
</dbReference>
<protein>
    <submittedName>
        <fullName evidence="10">CDF family Co(II)/Ni(II) efflux transporter DmeF</fullName>
    </submittedName>
</protein>
<dbReference type="InterPro" id="IPR058533">
    <property type="entry name" value="Cation_efflux_TM"/>
</dbReference>
<feature type="transmembrane region" description="Helical" evidence="8">
    <location>
        <begin position="69"/>
        <end position="90"/>
    </location>
</feature>
<evidence type="ECO:0000256" key="1">
    <source>
        <dbReference type="ARBA" id="ARBA00004141"/>
    </source>
</evidence>
<evidence type="ECO:0000256" key="8">
    <source>
        <dbReference type="SAM" id="Phobius"/>
    </source>
</evidence>
<dbReference type="RefSeq" id="WP_173125494.1">
    <property type="nucleotide sequence ID" value="NZ_JABRWJ010000005.1"/>
</dbReference>
<proteinExistence type="predicted"/>
<keyword evidence="6 8" id="KW-0472">Membrane</keyword>
<feature type="transmembrane region" description="Helical" evidence="8">
    <location>
        <begin position="42"/>
        <end position="63"/>
    </location>
</feature>
<dbReference type="EMBL" id="JABRWJ010000005">
    <property type="protein sequence ID" value="NRF69143.1"/>
    <property type="molecule type" value="Genomic_DNA"/>
</dbReference>
<dbReference type="InterPro" id="IPR002524">
    <property type="entry name" value="Cation_efflux"/>
</dbReference>